<protein>
    <submittedName>
        <fullName evidence="2">Uncharacterized protein</fullName>
    </submittedName>
</protein>
<comment type="caution">
    <text evidence="2">The sequence shown here is derived from an EMBL/GenBank/DDBJ whole genome shotgun (WGS) entry which is preliminary data.</text>
</comment>
<keyword evidence="3" id="KW-1185">Reference proteome</keyword>
<evidence type="ECO:0000313" key="2">
    <source>
        <dbReference type="EMBL" id="OKP06072.1"/>
    </source>
</evidence>
<evidence type="ECO:0000256" key="1">
    <source>
        <dbReference type="SAM" id="MobiDB-lite"/>
    </source>
</evidence>
<accession>A0A1Q5U0R7</accession>
<dbReference type="AlphaFoldDB" id="A0A1Q5U0R7"/>
<dbReference type="STRING" id="1316194.A0A1Q5U0R7"/>
<dbReference type="Proteomes" id="UP000186955">
    <property type="component" value="Unassembled WGS sequence"/>
</dbReference>
<sequence length="118" mass="12431">MGDDYCGLPAPAPKPDVATLAAPSEKSSSGQDSCCDSDDAEHTSGLGQKKATPEKPDACCSPGKCADNKTENHTDAPDCCRGKVSPCCDTSCLDSLALRECSVEFRKHWVCYGHGECE</sequence>
<evidence type="ECO:0000313" key="3">
    <source>
        <dbReference type="Proteomes" id="UP000186955"/>
    </source>
</evidence>
<dbReference type="EMBL" id="MNBE01000600">
    <property type="protein sequence ID" value="OKP06072.1"/>
    <property type="molecule type" value="Genomic_DNA"/>
</dbReference>
<name>A0A1Q5U0R7_9EURO</name>
<feature type="region of interest" description="Disordered" evidence="1">
    <location>
        <begin position="1"/>
        <end position="61"/>
    </location>
</feature>
<proteinExistence type="predicted"/>
<organism evidence="2 3">
    <name type="scientific">Penicillium subrubescens</name>
    <dbReference type="NCBI Taxonomy" id="1316194"/>
    <lineage>
        <taxon>Eukaryota</taxon>
        <taxon>Fungi</taxon>
        <taxon>Dikarya</taxon>
        <taxon>Ascomycota</taxon>
        <taxon>Pezizomycotina</taxon>
        <taxon>Eurotiomycetes</taxon>
        <taxon>Eurotiomycetidae</taxon>
        <taxon>Eurotiales</taxon>
        <taxon>Aspergillaceae</taxon>
        <taxon>Penicillium</taxon>
    </lineage>
</organism>
<reference evidence="2 3" key="1">
    <citation type="submission" date="2016-10" db="EMBL/GenBank/DDBJ databases">
        <title>Genome sequence of the ascomycete fungus Penicillium subrubescens.</title>
        <authorList>
            <person name="De Vries R.P."/>
            <person name="Peng M."/>
            <person name="Dilokpimol A."/>
            <person name="Hilden K."/>
            <person name="Makela M.R."/>
            <person name="Grigoriev I."/>
            <person name="Riley R."/>
            <person name="Granchi Z."/>
        </authorList>
    </citation>
    <scope>NUCLEOTIDE SEQUENCE [LARGE SCALE GENOMIC DNA]</scope>
    <source>
        <strain evidence="2 3">CBS 132785</strain>
    </source>
</reference>
<gene>
    <name evidence="2" type="ORF">PENSUB_6523</name>
</gene>